<dbReference type="GO" id="GO:0038023">
    <property type="term" value="F:signaling receptor activity"/>
    <property type="evidence" value="ECO:0007669"/>
    <property type="project" value="TreeGrafter"/>
</dbReference>
<evidence type="ECO:0000256" key="6">
    <source>
        <dbReference type="PIRSR" id="PIRSR604254-1"/>
    </source>
</evidence>
<keyword evidence="8" id="KW-1185">Reference proteome</keyword>
<dbReference type="PANTHER" id="PTHR20855:SF138">
    <property type="entry name" value="PROGESTIN AND ADIPOQ RECEPTOR FAMILY MEMBER 4"/>
    <property type="match status" value="1"/>
</dbReference>
<comment type="similarity">
    <text evidence="2">Belongs to the ADIPOR family.</text>
</comment>
<dbReference type="STRING" id="1965070.A0A443RIE6"/>
<feature type="binding site" evidence="6">
    <location>
        <position position="150"/>
    </location>
    <ligand>
        <name>Zn(2+)</name>
        <dbReference type="ChEBI" id="CHEBI:29105"/>
    </ligand>
</feature>
<dbReference type="EMBL" id="NCKU01000556">
    <property type="protein sequence ID" value="RWS15061.1"/>
    <property type="molecule type" value="Genomic_DNA"/>
</dbReference>
<dbReference type="Pfam" id="PF03006">
    <property type="entry name" value="HlyIII"/>
    <property type="match status" value="1"/>
</dbReference>
<dbReference type="GO" id="GO:0016020">
    <property type="term" value="C:membrane"/>
    <property type="evidence" value="ECO:0007669"/>
    <property type="project" value="UniProtKB-SubCell"/>
</dbReference>
<dbReference type="Proteomes" id="UP000285301">
    <property type="component" value="Unassembled WGS sequence"/>
</dbReference>
<keyword evidence="3" id="KW-0812">Transmembrane</keyword>
<comment type="subcellular location">
    <subcellularLocation>
        <location evidence="1">Membrane</location>
        <topology evidence="1">Multi-pass membrane protein</topology>
    </subcellularLocation>
</comment>
<organism evidence="7 8">
    <name type="scientific">Dinothrombium tinctorium</name>
    <dbReference type="NCBI Taxonomy" id="1965070"/>
    <lineage>
        <taxon>Eukaryota</taxon>
        <taxon>Metazoa</taxon>
        <taxon>Ecdysozoa</taxon>
        <taxon>Arthropoda</taxon>
        <taxon>Chelicerata</taxon>
        <taxon>Arachnida</taxon>
        <taxon>Acari</taxon>
        <taxon>Acariformes</taxon>
        <taxon>Trombidiformes</taxon>
        <taxon>Prostigmata</taxon>
        <taxon>Anystina</taxon>
        <taxon>Parasitengona</taxon>
        <taxon>Trombidioidea</taxon>
        <taxon>Trombidiidae</taxon>
        <taxon>Dinothrombium</taxon>
    </lineage>
</organism>
<evidence type="ECO:0000256" key="5">
    <source>
        <dbReference type="ARBA" id="ARBA00023136"/>
    </source>
</evidence>
<dbReference type="OrthoDB" id="535992at2759"/>
<keyword evidence="4" id="KW-1133">Transmembrane helix</keyword>
<protein>
    <submittedName>
        <fullName evidence="7">Progestin and adipoQ receptor family member 4-like protein</fullName>
    </submittedName>
</protein>
<evidence type="ECO:0000256" key="3">
    <source>
        <dbReference type="ARBA" id="ARBA00022692"/>
    </source>
</evidence>
<proteinExistence type="inferred from homology"/>
<dbReference type="InterPro" id="IPR004254">
    <property type="entry name" value="AdipoR/HlyIII-related"/>
</dbReference>
<dbReference type="AlphaFoldDB" id="A0A443RIE6"/>
<accession>A0A443RIE6</accession>
<keyword evidence="6" id="KW-0479">Metal-binding</keyword>
<evidence type="ECO:0000256" key="4">
    <source>
        <dbReference type="ARBA" id="ARBA00022989"/>
    </source>
</evidence>
<keyword evidence="5" id="KW-0472">Membrane</keyword>
<evidence type="ECO:0000313" key="8">
    <source>
        <dbReference type="Proteomes" id="UP000285301"/>
    </source>
</evidence>
<evidence type="ECO:0000256" key="2">
    <source>
        <dbReference type="ARBA" id="ARBA00007018"/>
    </source>
</evidence>
<dbReference type="GO" id="GO:0046872">
    <property type="term" value="F:metal ion binding"/>
    <property type="evidence" value="ECO:0007669"/>
    <property type="project" value="UniProtKB-KW"/>
</dbReference>
<gene>
    <name evidence="7" type="ORF">B4U79_09320</name>
</gene>
<feature type="binding site" evidence="6">
    <location>
        <position position="295"/>
    </location>
    <ligand>
        <name>Zn(2+)</name>
        <dbReference type="ChEBI" id="CHEBI:29105"/>
    </ligand>
</feature>
<dbReference type="PANTHER" id="PTHR20855">
    <property type="entry name" value="ADIPOR/PROGESTIN RECEPTOR-RELATED"/>
    <property type="match status" value="1"/>
</dbReference>
<name>A0A443RIE6_9ACAR</name>
<keyword evidence="6" id="KW-0862">Zinc</keyword>
<reference evidence="7 8" key="1">
    <citation type="journal article" date="2018" name="Gigascience">
        <title>Genomes of trombidid mites reveal novel predicted allergens and laterally-transferred genes associated with secondary metabolism.</title>
        <authorList>
            <person name="Dong X."/>
            <person name="Chaisiri K."/>
            <person name="Xia D."/>
            <person name="Armstrong S.D."/>
            <person name="Fang Y."/>
            <person name="Donnelly M.J."/>
            <person name="Kadowaki T."/>
            <person name="McGarry J.W."/>
            <person name="Darby A.C."/>
            <person name="Makepeace B.L."/>
        </authorList>
    </citation>
    <scope>NUCLEOTIDE SEQUENCE [LARGE SCALE GENOMIC DNA]</scope>
    <source>
        <strain evidence="7">UoL-WK</strain>
    </source>
</reference>
<evidence type="ECO:0000313" key="7">
    <source>
        <dbReference type="EMBL" id="RWS15061.1"/>
    </source>
</evidence>
<comment type="caution">
    <text evidence="7">The sequence shown here is derived from an EMBL/GenBank/DDBJ whole genome shotgun (WGS) entry which is preliminary data.</text>
</comment>
<keyword evidence="7" id="KW-0675">Receptor</keyword>
<evidence type="ECO:0000256" key="1">
    <source>
        <dbReference type="ARBA" id="ARBA00004141"/>
    </source>
</evidence>
<sequence>MLHGNNETEISTEANAVINCIKRVNNDSLQINGVLQTNGAHTKTNGATTKCETSDSCKLFSITEIPKYLRFNPYVLSGYRKPNLTFWQCIRSLGYIHNETVNILSHGIPLLFFLVYIPRNIPWNEIAHPLLAYFHILGSVCPWLGSTLYHLFMNHESGEKLYVELLKWDVIGIWVTQSFGASTTVYTSVRLCPHCFRCPFLILYALLSIRALRDSAWASCVWRRRLGFSFLVFMRLIALSCRLVTIDYDEGSRWLHLIMQETLPIVGAFISASRIPERWWPGTFDYIFNSHNIMHVFVILGGMHMHYATCSDLMWLHQLERNNNP</sequence>
<feature type="binding site" evidence="6">
    <location>
        <position position="291"/>
    </location>
    <ligand>
        <name>Zn(2+)</name>
        <dbReference type="ChEBI" id="CHEBI:29105"/>
    </ligand>
</feature>